<protein>
    <submittedName>
        <fullName evidence="2">Uncharacterized protein</fullName>
    </submittedName>
</protein>
<evidence type="ECO:0000313" key="3">
    <source>
        <dbReference type="Proteomes" id="UP000807469"/>
    </source>
</evidence>
<organism evidence="2 3">
    <name type="scientific">Pholiota conissans</name>
    <dbReference type="NCBI Taxonomy" id="109636"/>
    <lineage>
        <taxon>Eukaryota</taxon>
        <taxon>Fungi</taxon>
        <taxon>Dikarya</taxon>
        <taxon>Basidiomycota</taxon>
        <taxon>Agaricomycotina</taxon>
        <taxon>Agaricomycetes</taxon>
        <taxon>Agaricomycetidae</taxon>
        <taxon>Agaricales</taxon>
        <taxon>Agaricineae</taxon>
        <taxon>Strophariaceae</taxon>
        <taxon>Pholiota</taxon>
    </lineage>
</organism>
<evidence type="ECO:0000313" key="2">
    <source>
        <dbReference type="EMBL" id="KAF9485434.1"/>
    </source>
</evidence>
<keyword evidence="3" id="KW-1185">Reference proteome</keyword>
<proteinExistence type="predicted"/>
<gene>
    <name evidence="2" type="ORF">BDN70DRAFT_871079</name>
</gene>
<dbReference type="Proteomes" id="UP000807469">
    <property type="component" value="Unassembled WGS sequence"/>
</dbReference>
<name>A0A9P5ZD00_9AGAR</name>
<reference evidence="2" key="1">
    <citation type="submission" date="2020-11" db="EMBL/GenBank/DDBJ databases">
        <authorList>
            <consortium name="DOE Joint Genome Institute"/>
            <person name="Ahrendt S."/>
            <person name="Riley R."/>
            <person name="Andreopoulos W."/>
            <person name="Labutti K."/>
            <person name="Pangilinan J."/>
            <person name="Ruiz-Duenas F.J."/>
            <person name="Barrasa J.M."/>
            <person name="Sanchez-Garcia M."/>
            <person name="Camarero S."/>
            <person name="Miyauchi S."/>
            <person name="Serrano A."/>
            <person name="Linde D."/>
            <person name="Babiker R."/>
            <person name="Drula E."/>
            <person name="Ayuso-Fernandez I."/>
            <person name="Pacheco R."/>
            <person name="Padilla G."/>
            <person name="Ferreira P."/>
            <person name="Barriuso J."/>
            <person name="Kellner H."/>
            <person name="Castanera R."/>
            <person name="Alfaro M."/>
            <person name="Ramirez L."/>
            <person name="Pisabarro A.G."/>
            <person name="Kuo A."/>
            <person name="Tritt A."/>
            <person name="Lipzen A."/>
            <person name="He G."/>
            <person name="Yan M."/>
            <person name="Ng V."/>
            <person name="Cullen D."/>
            <person name="Martin F."/>
            <person name="Rosso M.-N."/>
            <person name="Henrissat B."/>
            <person name="Hibbett D."/>
            <person name="Martinez A.T."/>
            <person name="Grigoriev I.V."/>
        </authorList>
    </citation>
    <scope>NUCLEOTIDE SEQUENCE</scope>
    <source>
        <strain evidence="2">CIRM-BRFM 674</strain>
    </source>
</reference>
<feature type="compositionally biased region" description="Polar residues" evidence="1">
    <location>
        <begin position="26"/>
        <end position="41"/>
    </location>
</feature>
<accession>A0A9P5ZD00</accession>
<evidence type="ECO:0000256" key="1">
    <source>
        <dbReference type="SAM" id="MobiDB-lite"/>
    </source>
</evidence>
<dbReference type="EMBL" id="MU155135">
    <property type="protein sequence ID" value="KAF9485434.1"/>
    <property type="molecule type" value="Genomic_DNA"/>
</dbReference>
<dbReference type="OrthoDB" id="2935627at2759"/>
<feature type="region of interest" description="Disordered" evidence="1">
    <location>
        <begin position="17"/>
        <end position="46"/>
    </location>
</feature>
<comment type="caution">
    <text evidence="2">The sequence shown here is derived from an EMBL/GenBank/DDBJ whole genome shotgun (WGS) entry which is preliminary data.</text>
</comment>
<sequence length="81" mass="8906">MAFLPFNVSYIIMTPKRVRLPGETPKSPTSPGKTSRRSQSLRWRGDLSTKAKSFRSLVGGKSTTTVVPAIEDKEKAEKPTA</sequence>
<dbReference type="AlphaFoldDB" id="A0A9P5ZD00"/>